<dbReference type="OrthoDB" id="9805017at2"/>
<proteinExistence type="predicted"/>
<evidence type="ECO:0000256" key="1">
    <source>
        <dbReference type="SAM" id="MobiDB-lite"/>
    </source>
</evidence>
<accession>A0A5S3QGC9</accession>
<organism evidence="2 3">
    <name type="scientific">Maribacter algarum</name>
    <name type="common">ex Zhang et al. 2020</name>
    <dbReference type="NCBI Taxonomy" id="2578118"/>
    <lineage>
        <taxon>Bacteria</taxon>
        <taxon>Pseudomonadati</taxon>
        <taxon>Bacteroidota</taxon>
        <taxon>Flavobacteriia</taxon>
        <taxon>Flavobacteriales</taxon>
        <taxon>Flavobacteriaceae</taxon>
        <taxon>Maribacter</taxon>
    </lineage>
</organism>
<feature type="compositionally biased region" description="Acidic residues" evidence="1">
    <location>
        <begin position="442"/>
        <end position="480"/>
    </location>
</feature>
<sequence>MAQGAIGGVRGPNTWLYYENTFVANSAQSTVRFTSNAPGPNFYSGANIDFVSVTVANPSSCLDTDNDGIIDSFDLDSDNDGILDVVEAGHGQAHTNGILNGTTGADGIPDVVQNDPDGETINYTLSESVDDVDTIYDFLDLDSDGDGIPDNVEAQTTIGYIAPNGTVDVNGVDAAYPIGLLPTNTDGADLPDYLDIDSDNEGADDRTEAAISLSGIDADSDGLDDTVDSTADYSDVGGTIDNPLNAPVILPDADSDANNGGDVDFRDAIDDAIIDLDSDNDGILDSFEDLNADGDNDPSTNPTNSDNDIYPDYLDIDSDNDGIPDNVEAQTTTGYIPPSLQDTNANGVDDAYENGVDIGLIPLNTDGVDLPDYLDTDSDNDNVPDSTEASDQNRDGIPDVVFIGSDKDDDGLDDSFEGIEQIDIDVNDEIDDPINDLPNTDGDNEPDYRDIDDDEDEINTIDEDINEDGDYANDDTDNDGTPDYLDPDAPPIFEDVEVFNVVTPNGDGAHDYLIITGLDVRLNNTLEIYNRWGVLIYSTTSYNTNGNTFDGRSQARATYSSGEKLPVGTYFYILNYEDLDGTNKSLSGHIYLN</sequence>
<comment type="caution">
    <text evidence="2">The sequence shown here is derived from an EMBL/GenBank/DDBJ whole genome shotgun (WGS) entry which is preliminary data.</text>
</comment>
<dbReference type="Gene3D" id="4.10.1080.10">
    <property type="entry name" value="TSP type-3 repeat"/>
    <property type="match status" value="1"/>
</dbReference>
<dbReference type="Pfam" id="PF13585">
    <property type="entry name" value="CHU_C"/>
    <property type="match status" value="1"/>
</dbReference>
<dbReference type="Proteomes" id="UP000310314">
    <property type="component" value="Unassembled WGS sequence"/>
</dbReference>
<feature type="region of interest" description="Disordered" evidence="1">
    <location>
        <begin position="425"/>
        <end position="488"/>
    </location>
</feature>
<gene>
    <name evidence="2" type="ORF">FEE95_15415</name>
</gene>
<feature type="compositionally biased region" description="Acidic residues" evidence="1">
    <location>
        <begin position="425"/>
        <end position="434"/>
    </location>
</feature>
<feature type="region of interest" description="Disordered" evidence="1">
    <location>
        <begin position="369"/>
        <end position="398"/>
    </location>
</feature>
<feature type="compositionally biased region" description="Acidic residues" evidence="1">
    <location>
        <begin position="372"/>
        <end position="382"/>
    </location>
</feature>
<feature type="region of interest" description="Disordered" evidence="1">
    <location>
        <begin position="288"/>
        <end position="310"/>
    </location>
</feature>
<dbReference type="AlphaFoldDB" id="A0A5S3QGC9"/>
<feature type="compositionally biased region" description="Polar residues" evidence="1">
    <location>
        <begin position="297"/>
        <end position="307"/>
    </location>
</feature>
<keyword evidence="3" id="KW-1185">Reference proteome</keyword>
<dbReference type="InterPro" id="IPR028974">
    <property type="entry name" value="TSP_type-3_rpt"/>
</dbReference>
<evidence type="ECO:0000313" key="2">
    <source>
        <dbReference type="EMBL" id="TMM56337.1"/>
    </source>
</evidence>
<dbReference type="GO" id="GO:0005509">
    <property type="term" value="F:calcium ion binding"/>
    <property type="evidence" value="ECO:0007669"/>
    <property type="project" value="InterPro"/>
</dbReference>
<reference evidence="2 3" key="1">
    <citation type="submission" date="2019-05" db="EMBL/GenBank/DDBJ databases">
        <authorList>
            <person name="Zhang J.-Y."/>
            <person name="Feg X."/>
            <person name="Du Z.-J."/>
        </authorList>
    </citation>
    <scope>NUCLEOTIDE SEQUENCE [LARGE SCALE GENOMIC DNA]</scope>
    <source>
        <strain evidence="2 3">RZ26</strain>
    </source>
</reference>
<dbReference type="NCBIfam" id="TIGR04131">
    <property type="entry name" value="Bac_Flav_CTERM"/>
    <property type="match status" value="1"/>
</dbReference>
<dbReference type="InterPro" id="IPR026341">
    <property type="entry name" value="T9SS_type_B"/>
</dbReference>
<evidence type="ECO:0000313" key="3">
    <source>
        <dbReference type="Proteomes" id="UP000310314"/>
    </source>
</evidence>
<protein>
    <submittedName>
        <fullName evidence="2">T9SS type B sorting domain-containing protein</fullName>
    </submittedName>
</protein>
<name>A0A5S3QGC9_9FLAO</name>
<dbReference type="EMBL" id="VATY01000003">
    <property type="protein sequence ID" value="TMM56337.1"/>
    <property type="molecule type" value="Genomic_DNA"/>
</dbReference>